<dbReference type="EMBL" id="NHYD01000187">
    <property type="protein sequence ID" value="PPQ94946.1"/>
    <property type="molecule type" value="Genomic_DNA"/>
</dbReference>
<gene>
    <name evidence="1" type="ORF">CVT25_003958</name>
</gene>
<name>A0A409XW30_PSICY</name>
<accession>A0A409XW30</accession>
<keyword evidence="2" id="KW-1185">Reference proteome</keyword>
<evidence type="ECO:0000313" key="2">
    <source>
        <dbReference type="Proteomes" id="UP000283269"/>
    </source>
</evidence>
<dbReference type="Proteomes" id="UP000283269">
    <property type="component" value="Unassembled WGS sequence"/>
</dbReference>
<dbReference type="OrthoDB" id="3232711at2759"/>
<comment type="caution">
    <text evidence="1">The sequence shown here is derived from an EMBL/GenBank/DDBJ whole genome shotgun (WGS) entry which is preliminary data.</text>
</comment>
<sequence length="157" mass="18512">MHVEWTKARARMMRWQEEYAIIQEEMRRVVMWFEWKVEWWVQQAACQENTKPDILRGVSAYAYKQADLMWHMAICCALDWLPTLANKKIQPLWGAKYATEVATQQKKRAKTKENIAQGDDIEVLDHDDGLDIEEMPSDIEDDEGVDLEALVFDFDDD</sequence>
<dbReference type="InParanoid" id="A0A409XW30"/>
<protein>
    <submittedName>
        <fullName evidence="1">Uncharacterized protein</fullName>
    </submittedName>
</protein>
<organism evidence="1 2">
    <name type="scientific">Psilocybe cyanescens</name>
    <dbReference type="NCBI Taxonomy" id="93625"/>
    <lineage>
        <taxon>Eukaryota</taxon>
        <taxon>Fungi</taxon>
        <taxon>Dikarya</taxon>
        <taxon>Basidiomycota</taxon>
        <taxon>Agaricomycotina</taxon>
        <taxon>Agaricomycetes</taxon>
        <taxon>Agaricomycetidae</taxon>
        <taxon>Agaricales</taxon>
        <taxon>Agaricineae</taxon>
        <taxon>Strophariaceae</taxon>
        <taxon>Psilocybe</taxon>
    </lineage>
</organism>
<proteinExistence type="predicted"/>
<dbReference type="AlphaFoldDB" id="A0A409XW30"/>
<dbReference type="STRING" id="93625.A0A409XW30"/>
<evidence type="ECO:0000313" key="1">
    <source>
        <dbReference type="EMBL" id="PPQ94946.1"/>
    </source>
</evidence>
<reference evidence="1 2" key="1">
    <citation type="journal article" date="2018" name="Evol. Lett.">
        <title>Horizontal gene cluster transfer increased hallucinogenic mushroom diversity.</title>
        <authorList>
            <person name="Reynolds H.T."/>
            <person name="Vijayakumar V."/>
            <person name="Gluck-Thaler E."/>
            <person name="Korotkin H.B."/>
            <person name="Matheny P.B."/>
            <person name="Slot J.C."/>
        </authorList>
    </citation>
    <scope>NUCLEOTIDE SEQUENCE [LARGE SCALE GENOMIC DNA]</scope>
    <source>
        <strain evidence="1 2">2631</strain>
    </source>
</reference>